<sequence length="271" mass="29933">MFQTLHETVEYIKRKNDNFQPEIGIILGTGLGGLVNEIDVEFSMMYSNIPNFPISTLEFHSGKLIFGTLKGKRVVAMQGRLHYYEGYSMQQITFPVRVMKALGIQYLFVSNAAGSLNSDFKKGDLMVISDHINLQPESPLRGINDADLGPRFPDMSQPYHKGLIGKAIQIAAHEGISCHQGVYVSVTGPNLETKAEYRYLRIIGGDAVGMSTVPEVIVANHMSIPVFAISVLTDEGFPEVLFPVSLEEILATARMAEPKMTKILSQLIAQL</sequence>
<organism evidence="8 9">
    <name type="scientific">Pedobacter hartonius</name>
    <dbReference type="NCBI Taxonomy" id="425514"/>
    <lineage>
        <taxon>Bacteria</taxon>
        <taxon>Pseudomonadati</taxon>
        <taxon>Bacteroidota</taxon>
        <taxon>Sphingobacteriia</taxon>
        <taxon>Sphingobacteriales</taxon>
        <taxon>Sphingobacteriaceae</taxon>
        <taxon>Pedobacter</taxon>
    </lineage>
</organism>
<gene>
    <name evidence="8" type="ORF">SAMN05443550_10269</name>
</gene>
<evidence type="ECO:0000256" key="6">
    <source>
        <dbReference type="PIRNR" id="PIRNR000477"/>
    </source>
</evidence>
<dbReference type="AlphaFoldDB" id="A0A1H3YPC0"/>
<evidence type="ECO:0000256" key="1">
    <source>
        <dbReference type="ARBA" id="ARBA00005058"/>
    </source>
</evidence>
<evidence type="ECO:0000256" key="4">
    <source>
        <dbReference type="ARBA" id="ARBA00022676"/>
    </source>
</evidence>
<dbReference type="PROSITE" id="PS01240">
    <property type="entry name" value="PNP_MTAP_2"/>
    <property type="match status" value="1"/>
</dbReference>
<name>A0A1H3YPC0_9SPHI</name>
<dbReference type="NCBIfam" id="TIGR01697">
    <property type="entry name" value="PNPH-PUNA-XAPA"/>
    <property type="match status" value="1"/>
</dbReference>
<dbReference type="SUPFAM" id="SSF53167">
    <property type="entry name" value="Purine and uridine phosphorylases"/>
    <property type="match status" value="1"/>
</dbReference>
<dbReference type="EC" id="2.4.2.1" evidence="6"/>
<dbReference type="NCBIfam" id="NF006054">
    <property type="entry name" value="PRK08202.1"/>
    <property type="match status" value="1"/>
</dbReference>
<comment type="subunit">
    <text evidence="3">Homotrimer.</text>
</comment>
<evidence type="ECO:0000256" key="2">
    <source>
        <dbReference type="ARBA" id="ARBA00006751"/>
    </source>
</evidence>
<evidence type="ECO:0000259" key="7">
    <source>
        <dbReference type="Pfam" id="PF01048"/>
    </source>
</evidence>
<dbReference type="RefSeq" id="WP_090555259.1">
    <property type="nucleotide sequence ID" value="NZ_FNRA01000002.1"/>
</dbReference>
<proteinExistence type="inferred from homology"/>
<reference evidence="8 9" key="1">
    <citation type="submission" date="2016-10" db="EMBL/GenBank/DDBJ databases">
        <authorList>
            <person name="de Groot N.N."/>
        </authorList>
    </citation>
    <scope>NUCLEOTIDE SEQUENCE [LARGE SCALE GENOMIC DNA]</scope>
    <source>
        <strain evidence="8 9">DSM 19033</strain>
    </source>
</reference>
<dbReference type="Pfam" id="PF01048">
    <property type="entry name" value="PNP_UDP_1"/>
    <property type="match status" value="1"/>
</dbReference>
<dbReference type="InterPro" id="IPR011270">
    <property type="entry name" value="Pur_Nuc_Pase_Ino/Guo-sp"/>
</dbReference>
<dbReference type="InterPro" id="IPR018099">
    <property type="entry name" value="Purine_phosphorylase-2_CS"/>
</dbReference>
<dbReference type="Proteomes" id="UP000198850">
    <property type="component" value="Unassembled WGS sequence"/>
</dbReference>
<dbReference type="PANTHER" id="PTHR11904:SF9">
    <property type="entry name" value="PURINE NUCLEOSIDE PHOSPHORYLASE-RELATED"/>
    <property type="match status" value="1"/>
</dbReference>
<evidence type="ECO:0000313" key="8">
    <source>
        <dbReference type="EMBL" id="SEA12862.1"/>
    </source>
</evidence>
<evidence type="ECO:0000256" key="5">
    <source>
        <dbReference type="ARBA" id="ARBA00022679"/>
    </source>
</evidence>
<dbReference type="CDD" id="cd09009">
    <property type="entry name" value="PNP-EcPNPII_like"/>
    <property type="match status" value="1"/>
</dbReference>
<accession>A0A1H3YPC0</accession>
<dbReference type="InterPro" id="IPR035994">
    <property type="entry name" value="Nucleoside_phosphorylase_sf"/>
</dbReference>
<dbReference type="PIRSF" id="PIRSF000477">
    <property type="entry name" value="PurNPase"/>
    <property type="match status" value="1"/>
</dbReference>
<keyword evidence="9" id="KW-1185">Reference proteome</keyword>
<comment type="function">
    <text evidence="6">The purine nucleoside phosphorylases catalyze the phosphorolytic breakdown of the N-glycosidic bond in the beta-(deoxy)ribonucleoside molecules, with the formation of the corresponding free purine bases and pentose-1-phosphate.</text>
</comment>
<dbReference type="InterPro" id="IPR011268">
    <property type="entry name" value="Purine_phosphorylase"/>
</dbReference>
<dbReference type="STRING" id="425514.SAMN05443550_10269"/>
<protein>
    <recommendedName>
        <fullName evidence="6">Purine nucleoside phosphorylase</fullName>
        <ecNumber evidence="6">2.4.2.1</ecNumber>
    </recommendedName>
    <alternativeName>
        <fullName evidence="6">Inosine-guanosine phosphorylase</fullName>
    </alternativeName>
</protein>
<dbReference type="UniPathway" id="UPA00606"/>
<evidence type="ECO:0000256" key="3">
    <source>
        <dbReference type="ARBA" id="ARBA00011233"/>
    </source>
</evidence>
<dbReference type="EMBL" id="FNRA01000002">
    <property type="protein sequence ID" value="SEA12862.1"/>
    <property type="molecule type" value="Genomic_DNA"/>
</dbReference>
<evidence type="ECO:0000313" key="9">
    <source>
        <dbReference type="Proteomes" id="UP000198850"/>
    </source>
</evidence>
<dbReference type="OrthoDB" id="1523230at2"/>
<dbReference type="Gene3D" id="3.40.50.1580">
    <property type="entry name" value="Nucleoside phosphorylase domain"/>
    <property type="match status" value="1"/>
</dbReference>
<comment type="pathway">
    <text evidence="1 6">Purine metabolism; purine nucleoside salvage.</text>
</comment>
<dbReference type="GO" id="GO:0009116">
    <property type="term" value="P:nucleoside metabolic process"/>
    <property type="evidence" value="ECO:0007669"/>
    <property type="project" value="InterPro"/>
</dbReference>
<dbReference type="NCBIfam" id="TIGR01700">
    <property type="entry name" value="PNPH"/>
    <property type="match status" value="1"/>
</dbReference>
<dbReference type="GO" id="GO:0004731">
    <property type="term" value="F:purine-nucleoside phosphorylase activity"/>
    <property type="evidence" value="ECO:0007669"/>
    <property type="project" value="UniProtKB-EC"/>
</dbReference>
<keyword evidence="5 6" id="KW-0808">Transferase</keyword>
<dbReference type="InterPro" id="IPR000845">
    <property type="entry name" value="Nucleoside_phosphorylase_d"/>
</dbReference>
<feature type="domain" description="Nucleoside phosphorylase" evidence="7">
    <location>
        <begin position="22"/>
        <end position="269"/>
    </location>
</feature>
<keyword evidence="4 6" id="KW-0328">Glycosyltransferase</keyword>
<dbReference type="GO" id="GO:0005737">
    <property type="term" value="C:cytoplasm"/>
    <property type="evidence" value="ECO:0007669"/>
    <property type="project" value="TreeGrafter"/>
</dbReference>
<dbReference type="PANTHER" id="PTHR11904">
    <property type="entry name" value="METHYLTHIOADENOSINE/PURINE NUCLEOSIDE PHOSPHORYLASE"/>
    <property type="match status" value="1"/>
</dbReference>
<comment type="similarity">
    <text evidence="2 6">Belongs to the PNP/MTAP phosphorylase family.</text>
</comment>